<comment type="subcellular location">
    <subcellularLocation>
        <location evidence="1">Cell membrane</location>
        <topology evidence="1">Multi-pass membrane protein</topology>
    </subcellularLocation>
</comment>
<evidence type="ECO:0000313" key="13">
    <source>
        <dbReference type="Proteomes" id="UP000275078"/>
    </source>
</evidence>
<evidence type="ECO:0000256" key="7">
    <source>
        <dbReference type="ARBA" id="ARBA00022989"/>
    </source>
</evidence>
<reference evidence="12 13" key="1">
    <citation type="journal article" date="2018" name="Nat. Ecol. Evol.">
        <title>Pezizomycetes genomes reveal the molecular basis of ectomycorrhizal truffle lifestyle.</title>
        <authorList>
            <person name="Murat C."/>
            <person name="Payen T."/>
            <person name="Noel B."/>
            <person name="Kuo A."/>
            <person name="Morin E."/>
            <person name="Chen J."/>
            <person name="Kohler A."/>
            <person name="Krizsan K."/>
            <person name="Balestrini R."/>
            <person name="Da Silva C."/>
            <person name="Montanini B."/>
            <person name="Hainaut M."/>
            <person name="Levati E."/>
            <person name="Barry K.W."/>
            <person name="Belfiori B."/>
            <person name="Cichocki N."/>
            <person name="Clum A."/>
            <person name="Dockter R.B."/>
            <person name="Fauchery L."/>
            <person name="Guy J."/>
            <person name="Iotti M."/>
            <person name="Le Tacon F."/>
            <person name="Lindquist E.A."/>
            <person name="Lipzen A."/>
            <person name="Malagnac F."/>
            <person name="Mello A."/>
            <person name="Molinier V."/>
            <person name="Miyauchi S."/>
            <person name="Poulain J."/>
            <person name="Riccioni C."/>
            <person name="Rubini A."/>
            <person name="Sitrit Y."/>
            <person name="Splivallo R."/>
            <person name="Traeger S."/>
            <person name="Wang M."/>
            <person name="Zifcakova L."/>
            <person name="Wipf D."/>
            <person name="Zambonelli A."/>
            <person name="Paolocci F."/>
            <person name="Nowrousian M."/>
            <person name="Ottonello S."/>
            <person name="Baldrian P."/>
            <person name="Spatafora J.W."/>
            <person name="Henrissat B."/>
            <person name="Nagy L.G."/>
            <person name="Aury J.M."/>
            <person name="Wincker P."/>
            <person name="Grigoriev I.V."/>
            <person name="Bonfante P."/>
            <person name="Martin F.M."/>
        </authorList>
    </citation>
    <scope>NUCLEOTIDE SEQUENCE [LARGE SCALE GENOMIC DNA]</scope>
    <source>
        <strain evidence="12 13">RN42</strain>
    </source>
</reference>
<dbReference type="Gene3D" id="2.30.30.40">
    <property type="entry name" value="SH3 Domains"/>
    <property type="match status" value="1"/>
</dbReference>
<dbReference type="InterPro" id="IPR035522">
    <property type="entry name" value="Sho1_SH3"/>
</dbReference>
<evidence type="ECO:0000256" key="4">
    <source>
        <dbReference type="ARBA" id="ARBA00022443"/>
    </source>
</evidence>
<evidence type="ECO:0000256" key="9">
    <source>
        <dbReference type="ARBA" id="ARBA00023136"/>
    </source>
</evidence>
<evidence type="ECO:0000259" key="11">
    <source>
        <dbReference type="PROSITE" id="PS50002"/>
    </source>
</evidence>
<gene>
    <name evidence="12" type="ORF">BJ508DRAFT_198690</name>
</gene>
<keyword evidence="7" id="KW-1133">Transmembrane helix</keyword>
<dbReference type="PROSITE" id="PS50002">
    <property type="entry name" value="SH3"/>
    <property type="match status" value="1"/>
</dbReference>
<evidence type="ECO:0000256" key="8">
    <source>
        <dbReference type="ARBA" id="ARBA00023016"/>
    </source>
</evidence>
<dbReference type="CDD" id="cd11855">
    <property type="entry name" value="SH3_Sho1p"/>
    <property type="match status" value="1"/>
</dbReference>
<evidence type="ECO:0000313" key="12">
    <source>
        <dbReference type="EMBL" id="RPA74555.1"/>
    </source>
</evidence>
<dbReference type="SMART" id="SM00326">
    <property type="entry name" value="SH3"/>
    <property type="match status" value="1"/>
</dbReference>
<dbReference type="PRINTS" id="PR00452">
    <property type="entry name" value="SH3DOMAIN"/>
</dbReference>
<feature type="domain" description="SH3" evidence="11">
    <location>
        <begin position="1"/>
        <end position="62"/>
    </location>
</feature>
<keyword evidence="13" id="KW-1185">Reference proteome</keyword>
<feature type="non-terminal residue" evidence="12">
    <location>
        <position position="1"/>
    </location>
</feature>
<comment type="subunit">
    <text evidence="3">Forms homooligomers.</text>
</comment>
<dbReference type="PANTHER" id="PTHR15735">
    <property type="entry name" value="FCH AND DOUBLE SH3 DOMAINS PROTEIN"/>
    <property type="match status" value="1"/>
</dbReference>
<dbReference type="InterPro" id="IPR001452">
    <property type="entry name" value="SH3_domain"/>
</dbReference>
<dbReference type="InterPro" id="IPR036028">
    <property type="entry name" value="SH3-like_dom_sf"/>
</dbReference>
<dbReference type="GO" id="GO:0030833">
    <property type="term" value="P:regulation of actin filament polymerization"/>
    <property type="evidence" value="ECO:0007669"/>
    <property type="project" value="TreeGrafter"/>
</dbReference>
<dbReference type="STRING" id="1160509.A0A3N4HL58"/>
<keyword evidence="6" id="KW-0812">Transmembrane</keyword>
<evidence type="ECO:0000256" key="3">
    <source>
        <dbReference type="ARBA" id="ARBA00011175"/>
    </source>
</evidence>
<dbReference type="Pfam" id="PF00018">
    <property type="entry name" value="SH3_1"/>
    <property type="match status" value="1"/>
</dbReference>
<evidence type="ECO:0000256" key="1">
    <source>
        <dbReference type="ARBA" id="ARBA00004651"/>
    </source>
</evidence>
<dbReference type="GO" id="GO:0005886">
    <property type="term" value="C:plasma membrane"/>
    <property type="evidence" value="ECO:0007669"/>
    <property type="project" value="UniProtKB-SubCell"/>
</dbReference>
<keyword evidence="5" id="KW-1003">Cell membrane</keyword>
<keyword evidence="4 10" id="KW-0728">SH3 domain</keyword>
<dbReference type="OrthoDB" id="5983572at2759"/>
<organism evidence="12 13">
    <name type="scientific">Ascobolus immersus RN42</name>
    <dbReference type="NCBI Taxonomy" id="1160509"/>
    <lineage>
        <taxon>Eukaryota</taxon>
        <taxon>Fungi</taxon>
        <taxon>Dikarya</taxon>
        <taxon>Ascomycota</taxon>
        <taxon>Pezizomycotina</taxon>
        <taxon>Pezizomycetes</taxon>
        <taxon>Pezizales</taxon>
        <taxon>Ascobolaceae</taxon>
        <taxon>Ascobolus</taxon>
    </lineage>
</organism>
<proteinExistence type="inferred from homology"/>
<protein>
    <submittedName>
        <fullName evidence="12">Sho1 Sh3 domain complexed with A peptide from Pbs2</fullName>
    </submittedName>
</protein>
<accession>A0A3N4HL58</accession>
<dbReference type="FunFam" id="2.30.30.40:FF:000213">
    <property type="entry name" value="High osmolarity signaling protein SHO1"/>
    <property type="match status" value="1"/>
</dbReference>
<dbReference type="GO" id="GO:0007232">
    <property type="term" value="P:osmosensory signaling pathway via Sho1 osmosensor"/>
    <property type="evidence" value="ECO:0007669"/>
    <property type="project" value="UniProtKB-ARBA"/>
</dbReference>
<feature type="non-terminal residue" evidence="12">
    <location>
        <position position="64"/>
    </location>
</feature>
<evidence type="ECO:0000256" key="2">
    <source>
        <dbReference type="ARBA" id="ARBA00009739"/>
    </source>
</evidence>
<dbReference type="PANTHER" id="PTHR15735:SF20">
    <property type="entry name" value="HIGH OSMOLARITY SIGNALING PROTEIN SHO1"/>
    <property type="match status" value="1"/>
</dbReference>
<evidence type="ECO:0000256" key="5">
    <source>
        <dbReference type="ARBA" id="ARBA00022475"/>
    </source>
</evidence>
<dbReference type="SUPFAM" id="SSF50044">
    <property type="entry name" value="SH3-domain"/>
    <property type="match status" value="1"/>
</dbReference>
<evidence type="ECO:0000256" key="6">
    <source>
        <dbReference type="ARBA" id="ARBA00022692"/>
    </source>
</evidence>
<sequence>SYRYKAKALYDYSASPDDANELSFTKNEILEVSNVDKRWWFARRSNGETGIAPSTYLVIHDEPD</sequence>
<keyword evidence="9" id="KW-0472">Membrane</keyword>
<name>A0A3N4HL58_ASCIM</name>
<keyword evidence="8" id="KW-0346">Stress response</keyword>
<comment type="similarity">
    <text evidence="2">Belongs to the SHO1 family.</text>
</comment>
<dbReference type="EMBL" id="ML119787">
    <property type="protein sequence ID" value="RPA74555.1"/>
    <property type="molecule type" value="Genomic_DNA"/>
</dbReference>
<dbReference type="Proteomes" id="UP000275078">
    <property type="component" value="Unassembled WGS sequence"/>
</dbReference>
<evidence type="ECO:0000256" key="10">
    <source>
        <dbReference type="PROSITE-ProRule" id="PRU00192"/>
    </source>
</evidence>
<dbReference type="AlphaFoldDB" id="A0A3N4HL58"/>